<sequence length="133" mass="15174">MQTLMDKVVLITDAIRDRRQLTFMINGHARQACPHVLGTKQGKWHLFAWQFAGTSSHALQSGEERWRCFEVADISDLLVQDGEWHRGWITGKRDHHSLCMDNEVAIVDPAYAAETQSAASFRIPPPPQRRARP</sequence>
<dbReference type="OrthoDB" id="7268773at2"/>
<dbReference type="RefSeq" id="WP_151175309.1">
    <property type="nucleotide sequence ID" value="NZ_CP042906.1"/>
</dbReference>
<dbReference type="Pfam" id="PF13280">
    <property type="entry name" value="WYL"/>
    <property type="match status" value="1"/>
</dbReference>
<evidence type="ECO:0000259" key="1">
    <source>
        <dbReference type="Pfam" id="PF13280"/>
    </source>
</evidence>
<evidence type="ECO:0000313" key="3">
    <source>
        <dbReference type="Proteomes" id="UP000326202"/>
    </source>
</evidence>
<dbReference type="AlphaFoldDB" id="A0A5J6MC42"/>
<evidence type="ECO:0000313" key="2">
    <source>
        <dbReference type="EMBL" id="QEX14793.1"/>
    </source>
</evidence>
<name>A0A5J6MC42_9PROT</name>
<reference evidence="2 3" key="1">
    <citation type="submission" date="2019-08" db="EMBL/GenBank/DDBJ databases">
        <title>Hyperibacter terrae gen. nov., sp. nov. and Hyperibacter viscosus sp. nov., two new members in the family Rhodospirillaceae isolated from the rhizosphere of Hypericum perforatum.</title>
        <authorList>
            <person name="Noviana Z."/>
        </authorList>
    </citation>
    <scope>NUCLEOTIDE SEQUENCE [LARGE SCALE GENOMIC DNA]</scope>
    <source>
        <strain evidence="2 3">R5913</strain>
    </source>
</reference>
<gene>
    <name evidence="2" type="ORF">FRZ44_00680</name>
</gene>
<dbReference type="EMBL" id="CP042906">
    <property type="protein sequence ID" value="QEX14793.1"/>
    <property type="molecule type" value="Genomic_DNA"/>
</dbReference>
<accession>A0A5J6MC42</accession>
<dbReference type="Proteomes" id="UP000326202">
    <property type="component" value="Chromosome"/>
</dbReference>
<feature type="domain" description="WYL" evidence="1">
    <location>
        <begin position="10"/>
        <end position="77"/>
    </location>
</feature>
<organism evidence="2 3">
    <name type="scientific">Hypericibacter terrae</name>
    <dbReference type="NCBI Taxonomy" id="2602015"/>
    <lineage>
        <taxon>Bacteria</taxon>
        <taxon>Pseudomonadati</taxon>
        <taxon>Pseudomonadota</taxon>
        <taxon>Alphaproteobacteria</taxon>
        <taxon>Rhodospirillales</taxon>
        <taxon>Dongiaceae</taxon>
        <taxon>Hypericibacter</taxon>
    </lineage>
</organism>
<proteinExistence type="predicted"/>
<protein>
    <recommendedName>
        <fullName evidence="1">WYL domain-containing protein</fullName>
    </recommendedName>
</protein>
<keyword evidence="3" id="KW-1185">Reference proteome</keyword>
<dbReference type="KEGG" id="htq:FRZ44_00680"/>
<dbReference type="InterPro" id="IPR026881">
    <property type="entry name" value="WYL_dom"/>
</dbReference>